<evidence type="ECO:0000256" key="5">
    <source>
        <dbReference type="RuleBase" id="RU003910"/>
    </source>
</evidence>
<name>A0ABX7N6C8_9BACT</name>
<feature type="compositionally biased region" description="Gly residues" evidence="6">
    <location>
        <begin position="16"/>
        <end position="26"/>
    </location>
</feature>
<feature type="compositionally biased region" description="Polar residues" evidence="6">
    <location>
        <begin position="1"/>
        <end position="12"/>
    </location>
</feature>
<evidence type="ECO:0000256" key="6">
    <source>
        <dbReference type="SAM" id="MobiDB-lite"/>
    </source>
</evidence>
<dbReference type="RefSeq" id="WP_015351098.1">
    <property type="nucleotide sequence ID" value="NZ_CP071091.1"/>
</dbReference>
<keyword evidence="4" id="KW-0694">RNA-binding</keyword>
<feature type="region of interest" description="Disordered" evidence="6">
    <location>
        <begin position="1"/>
        <end position="59"/>
    </location>
</feature>
<dbReference type="SUPFAM" id="SSF46911">
    <property type="entry name" value="Ribosomal protein S18"/>
    <property type="match status" value="1"/>
</dbReference>
<dbReference type="PANTHER" id="PTHR13479">
    <property type="entry name" value="30S RIBOSOMAL PROTEIN S18"/>
    <property type="match status" value="1"/>
</dbReference>
<dbReference type="InterPro" id="IPR036870">
    <property type="entry name" value="Ribosomal_bS18_sf"/>
</dbReference>
<proteinExistence type="inferred from homology"/>
<comment type="similarity">
    <text evidence="1 4 5">Belongs to the bacterial ribosomal protein bS18 family.</text>
</comment>
<evidence type="ECO:0000313" key="7">
    <source>
        <dbReference type="EMBL" id="QSQ14312.1"/>
    </source>
</evidence>
<gene>
    <name evidence="4" type="primary">rpsR</name>
    <name evidence="7" type="ORF">JY572_39445</name>
</gene>
<dbReference type="Pfam" id="PF01084">
    <property type="entry name" value="Ribosomal_S18"/>
    <property type="match status" value="1"/>
</dbReference>
<dbReference type="Proteomes" id="UP000663090">
    <property type="component" value="Chromosome"/>
</dbReference>
<evidence type="ECO:0000256" key="4">
    <source>
        <dbReference type="HAMAP-Rule" id="MF_00270"/>
    </source>
</evidence>
<keyword evidence="4" id="KW-0699">rRNA-binding</keyword>
<keyword evidence="8" id="KW-1185">Reference proteome</keyword>
<dbReference type="HAMAP" id="MF_00270">
    <property type="entry name" value="Ribosomal_bS18"/>
    <property type="match status" value="1"/>
</dbReference>
<dbReference type="Gene3D" id="4.10.640.10">
    <property type="entry name" value="Ribosomal protein S18"/>
    <property type="match status" value="1"/>
</dbReference>
<dbReference type="NCBIfam" id="TIGR00165">
    <property type="entry name" value="S18"/>
    <property type="match status" value="1"/>
</dbReference>
<comment type="function">
    <text evidence="4">Binds as a heterodimer with protein bS6 to the central domain of the 16S rRNA, where it helps stabilize the platform of the 30S subunit.</text>
</comment>
<reference evidence="7 8" key="1">
    <citation type="submission" date="2021-02" db="EMBL/GenBank/DDBJ databases">
        <title>De Novo genome assembly of isolated myxobacteria.</title>
        <authorList>
            <person name="Stevens D.C."/>
        </authorList>
    </citation>
    <scope>NUCLEOTIDE SEQUENCE [LARGE SCALE GENOMIC DNA]</scope>
    <source>
        <strain evidence="7 8">SCHIC003</strain>
    </source>
</reference>
<protein>
    <recommendedName>
        <fullName evidence="4">Small ribosomal subunit protein bS18</fullName>
    </recommendedName>
</protein>
<dbReference type="PANTHER" id="PTHR13479:SF40">
    <property type="entry name" value="SMALL RIBOSOMAL SUBUNIT PROTEIN BS18M"/>
    <property type="match status" value="1"/>
</dbReference>
<comment type="subunit">
    <text evidence="4">Part of the 30S ribosomal subunit. Forms a tight heterodimer with protein bS6.</text>
</comment>
<dbReference type="InterPro" id="IPR001648">
    <property type="entry name" value="Ribosomal_bS18"/>
</dbReference>
<evidence type="ECO:0000256" key="1">
    <source>
        <dbReference type="ARBA" id="ARBA00005589"/>
    </source>
</evidence>
<dbReference type="PRINTS" id="PR00974">
    <property type="entry name" value="RIBOSOMALS18"/>
</dbReference>
<dbReference type="EMBL" id="CP071091">
    <property type="protein sequence ID" value="QSQ14312.1"/>
    <property type="molecule type" value="Genomic_DNA"/>
</dbReference>
<evidence type="ECO:0000256" key="3">
    <source>
        <dbReference type="ARBA" id="ARBA00023274"/>
    </source>
</evidence>
<feature type="compositionally biased region" description="Basic and acidic residues" evidence="6">
    <location>
        <begin position="27"/>
        <end position="54"/>
    </location>
</feature>
<keyword evidence="3 4" id="KW-0687">Ribonucleoprotein</keyword>
<dbReference type="GO" id="GO:0005840">
    <property type="term" value="C:ribosome"/>
    <property type="evidence" value="ECO:0007669"/>
    <property type="project" value="UniProtKB-KW"/>
</dbReference>
<organism evidence="7 8">
    <name type="scientific">Myxococcus landrumensis</name>
    <dbReference type="NCBI Taxonomy" id="2813577"/>
    <lineage>
        <taxon>Bacteria</taxon>
        <taxon>Pseudomonadati</taxon>
        <taxon>Myxococcota</taxon>
        <taxon>Myxococcia</taxon>
        <taxon>Myxococcales</taxon>
        <taxon>Cystobacterineae</taxon>
        <taxon>Myxococcaceae</taxon>
        <taxon>Myxococcus</taxon>
    </lineage>
</organism>
<keyword evidence="2 4" id="KW-0689">Ribosomal protein</keyword>
<evidence type="ECO:0000256" key="2">
    <source>
        <dbReference type="ARBA" id="ARBA00022980"/>
    </source>
</evidence>
<evidence type="ECO:0000313" key="8">
    <source>
        <dbReference type="Proteomes" id="UP000663090"/>
    </source>
</evidence>
<accession>A0ABX7N6C8</accession>
<sequence length="129" mass="13523">MSNGMDSKTGSSAAGGRSGGFGGGGPRGDRGGDRGDRGGDRGDRGMGGDDEKRGGGRGFSRKKICRFCAEKNASVDFKDQATLKYFVTERGKIIPRRISGNCAKHQREVATAIKRARGIALLPYNAVVG</sequence>